<dbReference type="EMBL" id="UGNV01000002">
    <property type="protein sequence ID" value="STX55506.1"/>
    <property type="molecule type" value="Genomic_DNA"/>
</dbReference>
<organism evidence="1 2">
    <name type="scientific">Legionella beliardensis</name>
    <dbReference type="NCBI Taxonomy" id="91822"/>
    <lineage>
        <taxon>Bacteria</taxon>
        <taxon>Pseudomonadati</taxon>
        <taxon>Pseudomonadota</taxon>
        <taxon>Gammaproteobacteria</taxon>
        <taxon>Legionellales</taxon>
        <taxon>Legionellaceae</taxon>
        <taxon>Legionella</taxon>
    </lineage>
</organism>
<protein>
    <submittedName>
        <fullName evidence="1">Uncharacterized protein</fullName>
    </submittedName>
</protein>
<evidence type="ECO:0000313" key="1">
    <source>
        <dbReference type="EMBL" id="STX55506.1"/>
    </source>
</evidence>
<dbReference type="RefSeq" id="WP_115304143.1">
    <property type="nucleotide sequence ID" value="NZ_CAAAHO010000010.1"/>
</dbReference>
<accession>A0A378JQN7</accession>
<dbReference type="Proteomes" id="UP000254968">
    <property type="component" value="Unassembled WGS sequence"/>
</dbReference>
<evidence type="ECO:0000313" key="2">
    <source>
        <dbReference type="Proteomes" id="UP000254968"/>
    </source>
</evidence>
<name>A0A378JQN7_9GAMM</name>
<reference evidence="1 2" key="1">
    <citation type="submission" date="2018-06" db="EMBL/GenBank/DDBJ databases">
        <authorList>
            <consortium name="Pathogen Informatics"/>
            <person name="Doyle S."/>
        </authorList>
    </citation>
    <scope>NUCLEOTIDE SEQUENCE [LARGE SCALE GENOMIC DNA]</scope>
    <source>
        <strain evidence="1 2">NCTC13315</strain>
    </source>
</reference>
<dbReference type="AlphaFoldDB" id="A0A378JQN7"/>
<sequence length="77" mass="9154">MTNDNKNNDWDVTDELKKQEQKDFLLNQENFERLMKVQRDIEAETEMRPTFKKLINALVTEEALSSVKQQLVEQIRG</sequence>
<gene>
    <name evidence="1" type="ORF">NCTC13315_02878</name>
</gene>
<proteinExistence type="predicted"/>
<dbReference type="OrthoDB" id="5650076at2"/>
<keyword evidence="2" id="KW-1185">Reference proteome</keyword>